<feature type="domain" description="Glycosyltransferase 2-like" evidence="1">
    <location>
        <begin position="906"/>
        <end position="1014"/>
    </location>
</feature>
<dbReference type="NCBIfam" id="TIGR04440">
    <property type="entry name" value="glyco_TIGR04440"/>
    <property type="match status" value="1"/>
</dbReference>
<name>A0A3M0T136_9CLOT</name>
<dbReference type="SUPFAM" id="SSF48452">
    <property type="entry name" value="TPR-like"/>
    <property type="match status" value="2"/>
</dbReference>
<comment type="caution">
    <text evidence="2">The sequence shown here is derived from an EMBL/GenBank/DDBJ whole genome shotgun (WGS) entry which is preliminary data.</text>
</comment>
<dbReference type="PANTHER" id="PTHR43630">
    <property type="entry name" value="POLY-BETA-1,6-N-ACETYL-D-GLUCOSAMINE SYNTHASE"/>
    <property type="match status" value="1"/>
</dbReference>
<dbReference type="InterPro" id="IPR031042">
    <property type="entry name" value="Glyco_TIGR04440"/>
</dbReference>
<accession>A0A3M0T136</accession>
<dbReference type="InterPro" id="IPR001173">
    <property type="entry name" value="Glyco_trans_2-like"/>
</dbReference>
<protein>
    <submittedName>
        <fullName evidence="2">TIGR00180 family glycosyltransferase</fullName>
    </submittedName>
</protein>
<proteinExistence type="predicted"/>
<dbReference type="InterPro" id="IPR029044">
    <property type="entry name" value="Nucleotide-diphossugar_trans"/>
</dbReference>
<sequence>MQISICMMVKDEEKNIRRCLNSMKPILKNIDSELIIVDTGSTDNTVQIAKEYTDKIYFHKWKNDFSGMRNKSISYAKGKWILIIDADEEITDCSNIIAFLKLPESKTFNTGLLNVKNMQNLIDDDQYAVLKSPRLFKNDGYFHYEGIVHNSPIFKEPTINLKTTIVHYGYVEENVDVLDEKFIRTSTLLKQALEKEPENIYYIFQLSVTYSSYKDYSRAYEIIKKAYNLLPICKDKSKYKYVYYQMALCCLYLEYDEEAKKVCREGLEVDTEYIDLVFYLAKAQGLTAEYEEALENYKRYMYLCDNYDSMKINFDVSLGMYTLGQTDEALQDIVKICFKLGRFDGVFNFASQLKKYKYIKNVLELVIESVIKSKNTVYIKKFYEEKIISDKLREKDFFNVLEKYCDDDICRLFSNYENDYSKLYLLRYQYSKKNSDFENIICELSFENSFNNLEDYFGDVLYYKLKYLSSISDLLDDVWNKDIYRHLNYISKKYDDFSDIAVKYIEDFNSNTGYDSLRINKILCRYVLIIDKVNLIEYEKIFKCYAEVGISWIKSVRSNNMISDEYINIFKSSEEKFLVYMSIAKKNKDNKKVYLRYLKSALKSYPYMKKGVTILLESIKDEVNKADYEFEKYKIQVKNTINQLVESGNIKDAEKLISEYKKVVPDDIEIYSMEAIIFIMENKLDEAETCLYKGLAIDNQNFDLLYNLAYIFQHKGEYNKALIHYKRARNIKYYESTIRIEIDRIIQNLLKNHKDEFEKECKESDLYKALQKVKSVLFIDFNLTGEVNNLGKKLNNYGINVDLAYSGSRPDMIFSEGDLEYRKLLGITNINHLVEYINYYCYDIVHIFNVPENIRLYIRAKCGSSVVFNDELNVKSINQVIESYVSHKRSNYIKTGINSVKKENITILIPTYNRSKYLKRTLEYFNSFKHFKPYIFVLDSSFESNKMNNKNIVENFNNKKMKYYEFDSSINFYTKINFGIERITTDYVALCPDDDFLTEEGLEESINLLEKNKELYSVKGKNLYFIKSMSKLKEYDLFEGVCQNNVIERLENITKDFVPSLLYQVFRVDKFKNMYLFLEKNIIKLPSNSTFAEYLFYFMVICTGKVDKINVDLNIRDKSVPRAFETFKNFPHAVMDGSFNDNYKRFSMFLSNYIQSIGENKSEFDKNISKIFIQFLINFLQVPEENVILKNDEFDISQLEIGMRKSWVWPSIY</sequence>
<dbReference type="Gene3D" id="1.25.40.10">
    <property type="entry name" value="Tetratricopeptide repeat domain"/>
    <property type="match status" value="2"/>
</dbReference>
<dbReference type="CDD" id="cd00761">
    <property type="entry name" value="Glyco_tranf_GTA_type"/>
    <property type="match status" value="1"/>
</dbReference>
<gene>
    <name evidence="2" type="ORF">D9O40_02540</name>
</gene>
<dbReference type="Gene3D" id="3.90.550.10">
    <property type="entry name" value="Spore Coat Polysaccharide Biosynthesis Protein SpsA, Chain A"/>
    <property type="match status" value="2"/>
</dbReference>
<dbReference type="AlphaFoldDB" id="A0A3M0T136"/>
<dbReference type="GO" id="GO:0016740">
    <property type="term" value="F:transferase activity"/>
    <property type="evidence" value="ECO:0007669"/>
    <property type="project" value="UniProtKB-KW"/>
</dbReference>
<dbReference type="InterPro" id="IPR011990">
    <property type="entry name" value="TPR-like_helical_dom_sf"/>
</dbReference>
<evidence type="ECO:0000259" key="1">
    <source>
        <dbReference type="Pfam" id="PF00535"/>
    </source>
</evidence>
<dbReference type="Proteomes" id="UP000277999">
    <property type="component" value="Unassembled WGS sequence"/>
</dbReference>
<dbReference type="SUPFAM" id="SSF53448">
    <property type="entry name" value="Nucleotide-diphospho-sugar transferases"/>
    <property type="match status" value="2"/>
</dbReference>
<evidence type="ECO:0000313" key="2">
    <source>
        <dbReference type="EMBL" id="RMD04343.1"/>
    </source>
</evidence>
<dbReference type="PANTHER" id="PTHR43630:SF2">
    <property type="entry name" value="GLYCOSYLTRANSFERASE"/>
    <property type="match status" value="1"/>
</dbReference>
<dbReference type="SMART" id="SM00028">
    <property type="entry name" value="TPR"/>
    <property type="match status" value="5"/>
</dbReference>
<dbReference type="CDD" id="cd02511">
    <property type="entry name" value="Beta4Glucosyltransferase"/>
    <property type="match status" value="1"/>
</dbReference>
<evidence type="ECO:0000313" key="3">
    <source>
        <dbReference type="Proteomes" id="UP000277999"/>
    </source>
</evidence>
<dbReference type="RefSeq" id="WP_122057844.1">
    <property type="nucleotide sequence ID" value="NZ_RFAQ01000003.1"/>
</dbReference>
<dbReference type="EMBL" id="RFAQ01000003">
    <property type="protein sequence ID" value="RMD04343.1"/>
    <property type="molecule type" value="Genomic_DNA"/>
</dbReference>
<feature type="domain" description="Glycosyltransferase 2-like" evidence="1">
    <location>
        <begin position="4"/>
        <end position="92"/>
    </location>
</feature>
<dbReference type="Pfam" id="PF00535">
    <property type="entry name" value="Glycos_transf_2"/>
    <property type="match status" value="2"/>
</dbReference>
<organism evidence="2 3">
    <name type="scientific">Clostridium autoethanogenum</name>
    <dbReference type="NCBI Taxonomy" id="84023"/>
    <lineage>
        <taxon>Bacteria</taxon>
        <taxon>Bacillati</taxon>
        <taxon>Bacillota</taxon>
        <taxon>Clostridia</taxon>
        <taxon>Eubacteriales</taxon>
        <taxon>Clostridiaceae</taxon>
        <taxon>Clostridium</taxon>
    </lineage>
</organism>
<keyword evidence="2" id="KW-0808">Transferase</keyword>
<reference evidence="2 3" key="1">
    <citation type="submission" date="2018-10" db="EMBL/GenBank/DDBJ databases">
        <title>Genome-centric metagenomics revealed C2 chemical producing, CO utilizing Clostridium with novel acetogenic gene cluster.</title>
        <authorList>
            <person name="Kang H."/>
            <person name="Park B."/>
            <person name="Choi I.G."/>
            <person name="Chang I.S."/>
        </authorList>
    </citation>
    <scope>NUCLEOTIDE SEQUENCE [LARGE SCALE GENOMIC DNA]</scope>
    <source>
        <strain evidence="2 3">H21-9</strain>
    </source>
</reference>
<dbReference type="InterPro" id="IPR019734">
    <property type="entry name" value="TPR_rpt"/>
</dbReference>